<dbReference type="SFLD" id="SFLDG01386">
    <property type="entry name" value="main_SPASM_domain-containing"/>
    <property type="match status" value="1"/>
</dbReference>
<dbReference type="AlphaFoldDB" id="A0A2K9EL69"/>
<accession>A0A2K9EL69</accession>
<dbReference type="OrthoDB" id="9792276at2"/>
<keyword evidence="5" id="KW-0411">Iron-sulfur</keyword>
<dbReference type="RefSeq" id="WP_101459021.1">
    <property type="nucleotide sequence ID" value="NZ_CP025408.1"/>
</dbReference>
<evidence type="ECO:0008006" key="8">
    <source>
        <dbReference type="Google" id="ProtNLM"/>
    </source>
</evidence>
<comment type="cofactor">
    <cofactor evidence="1">
        <name>[4Fe-4S] cluster</name>
        <dbReference type="ChEBI" id="CHEBI:49883"/>
    </cofactor>
</comment>
<dbReference type="KEGG" id="paro:CUV01_02125"/>
<dbReference type="SFLD" id="SFLDS00029">
    <property type="entry name" value="Radical_SAM"/>
    <property type="match status" value="1"/>
</dbReference>
<dbReference type="InterPro" id="IPR007197">
    <property type="entry name" value="rSAM"/>
</dbReference>
<dbReference type="PANTHER" id="PTHR43273">
    <property type="entry name" value="ANAEROBIC SULFATASE-MATURATING ENZYME HOMOLOG ASLB-RELATED"/>
    <property type="match status" value="1"/>
</dbReference>
<dbReference type="EMBL" id="CP025408">
    <property type="protein sequence ID" value="AUH32345.1"/>
    <property type="molecule type" value="Genomic_DNA"/>
</dbReference>
<dbReference type="PANTHER" id="PTHR43273:SF8">
    <property type="entry name" value="RADICAL SAM DOMAIN PROTEIN"/>
    <property type="match status" value="1"/>
</dbReference>
<evidence type="ECO:0000256" key="2">
    <source>
        <dbReference type="ARBA" id="ARBA00022691"/>
    </source>
</evidence>
<dbReference type="Proteomes" id="UP000233742">
    <property type="component" value="Chromosome"/>
</dbReference>
<evidence type="ECO:0000256" key="3">
    <source>
        <dbReference type="ARBA" id="ARBA00022723"/>
    </source>
</evidence>
<evidence type="ECO:0000313" key="7">
    <source>
        <dbReference type="Proteomes" id="UP000233742"/>
    </source>
</evidence>
<dbReference type="InterPro" id="IPR013785">
    <property type="entry name" value="Aldolase_TIM"/>
</dbReference>
<evidence type="ECO:0000256" key="1">
    <source>
        <dbReference type="ARBA" id="ARBA00001966"/>
    </source>
</evidence>
<protein>
    <recommendedName>
        <fullName evidence="8">Radical SAM protein</fullName>
    </recommendedName>
</protein>
<dbReference type="InterPro" id="IPR058240">
    <property type="entry name" value="rSAM_sf"/>
</dbReference>
<dbReference type="SFLD" id="SFLDG01384">
    <property type="entry name" value="thioether_bond_formation_requi"/>
    <property type="match status" value="1"/>
</dbReference>
<keyword evidence="7" id="KW-1185">Reference proteome</keyword>
<sequence>MIKPLDVPLNGSKVDDRVSSNADAFLIPAMDKTIFYDPLGSRIAVLNDDEVSALKIAFAELSSEKSPKPALTTTKKKWKPTQATFSNTQKCTLRCKYCYADGGRLDDAVIDLSIAKSAIDLIISNCEGSEKPGINFLGEGEATSDWKTFVSIIDYFKESCSRSNLVGHVDLSTNGVFNHKYIDYIAANVDRTTFSVDGLSSSHDKGRVLPSGAGSFDLVLATMKEFDRRSLNYDIRSTATVEATHQLPAFVEFIGSNLQVREIHVEPVFDVSSFALTIDPVKSPPAEAFVSAFRKARQIGAKYGVSLYFSSSDLELKDSFCGASDARNLIITSKGIVTSCNEVLRADDRRAGLFQYGAWSKDKQELTIDQDKVSALANLKVHNMRKCEGCFAKYNCAGDCYAKTLAEQGEIQNSTYTSRCIVTRELLRDNLMIEVGKYARSAEIGSS</sequence>
<dbReference type="NCBIfam" id="TIGR04085">
    <property type="entry name" value="rSAM_more_4Fe4S"/>
    <property type="match status" value="1"/>
</dbReference>
<proteinExistence type="predicted"/>
<dbReference type="InterPro" id="IPR023885">
    <property type="entry name" value="4Fe4S-binding_SPASM_dom"/>
</dbReference>
<keyword evidence="3" id="KW-0479">Metal-binding</keyword>
<dbReference type="InterPro" id="IPR023867">
    <property type="entry name" value="Sulphatase_maturase_rSAM"/>
</dbReference>
<dbReference type="SUPFAM" id="SSF102114">
    <property type="entry name" value="Radical SAM enzymes"/>
    <property type="match status" value="1"/>
</dbReference>
<dbReference type="CDD" id="cd01335">
    <property type="entry name" value="Radical_SAM"/>
    <property type="match status" value="1"/>
</dbReference>
<evidence type="ECO:0000256" key="5">
    <source>
        <dbReference type="ARBA" id="ARBA00023014"/>
    </source>
</evidence>
<evidence type="ECO:0000256" key="4">
    <source>
        <dbReference type="ARBA" id="ARBA00023004"/>
    </source>
</evidence>
<reference evidence="6 7" key="1">
    <citation type="submission" date="2017-12" db="EMBL/GenBank/DDBJ databases">
        <authorList>
            <person name="Hurst M.R.H."/>
        </authorList>
    </citation>
    <scope>NUCLEOTIDE SEQUENCE [LARGE SCALE GENOMIC DNA]</scope>
    <source>
        <strain evidence="6 7">BM15</strain>
    </source>
</reference>
<dbReference type="SFLD" id="SFLDG01067">
    <property type="entry name" value="SPASM/twitch_domain_containing"/>
    <property type="match status" value="1"/>
</dbReference>
<keyword evidence="4" id="KW-0408">Iron</keyword>
<evidence type="ECO:0000313" key="6">
    <source>
        <dbReference type="EMBL" id="AUH32345.1"/>
    </source>
</evidence>
<dbReference type="Pfam" id="PF13353">
    <property type="entry name" value="Fer4_12"/>
    <property type="match status" value="1"/>
</dbReference>
<name>A0A2K9EL69_9RHOB</name>
<gene>
    <name evidence="6" type="ORF">CUV01_02125</name>
</gene>
<dbReference type="GO" id="GO:0016491">
    <property type="term" value="F:oxidoreductase activity"/>
    <property type="evidence" value="ECO:0007669"/>
    <property type="project" value="InterPro"/>
</dbReference>
<dbReference type="Gene3D" id="3.20.20.70">
    <property type="entry name" value="Aldolase class I"/>
    <property type="match status" value="1"/>
</dbReference>
<organism evidence="6 7">
    <name type="scientific">Paracoccus tegillarcae</name>
    <dbReference type="NCBI Taxonomy" id="1529068"/>
    <lineage>
        <taxon>Bacteria</taxon>
        <taxon>Pseudomonadati</taxon>
        <taxon>Pseudomonadota</taxon>
        <taxon>Alphaproteobacteria</taxon>
        <taxon>Rhodobacterales</taxon>
        <taxon>Paracoccaceae</taxon>
        <taxon>Paracoccus</taxon>
    </lineage>
</organism>
<keyword evidence="2" id="KW-0949">S-adenosyl-L-methionine</keyword>